<dbReference type="Pfam" id="PF03358">
    <property type="entry name" value="FMN_red"/>
    <property type="match status" value="1"/>
</dbReference>
<gene>
    <name evidence="4" type="ORF">ELAC_2236</name>
</gene>
<keyword evidence="1" id="KW-0285">Flavoprotein</keyword>
<dbReference type="InterPro" id="IPR051796">
    <property type="entry name" value="ISF_SsuE-like"/>
</dbReference>
<dbReference type="EMBL" id="CWGJ01000028">
    <property type="protein sequence ID" value="CRX39556.1"/>
    <property type="molecule type" value="Genomic_DNA"/>
</dbReference>
<evidence type="ECO:0000259" key="3">
    <source>
        <dbReference type="Pfam" id="PF03358"/>
    </source>
</evidence>
<proteinExistence type="predicted"/>
<dbReference type="GO" id="GO:0016491">
    <property type="term" value="F:oxidoreductase activity"/>
    <property type="evidence" value="ECO:0007669"/>
    <property type="project" value="InterPro"/>
</dbReference>
<feature type="domain" description="NADPH-dependent FMN reductase-like" evidence="3">
    <location>
        <begin position="6"/>
        <end position="148"/>
    </location>
</feature>
<dbReference type="OrthoDB" id="9805976at2"/>
<name>A0A0H5DS52_9BACT</name>
<keyword evidence="5" id="KW-1185">Reference proteome</keyword>
<organism evidence="4 5">
    <name type="scientific">Estrella lausannensis</name>
    <dbReference type="NCBI Taxonomy" id="483423"/>
    <lineage>
        <taxon>Bacteria</taxon>
        <taxon>Pseudomonadati</taxon>
        <taxon>Chlamydiota</taxon>
        <taxon>Chlamydiia</taxon>
        <taxon>Parachlamydiales</taxon>
        <taxon>Candidatus Criblamydiaceae</taxon>
        <taxon>Estrella</taxon>
    </lineage>
</organism>
<evidence type="ECO:0000256" key="1">
    <source>
        <dbReference type="ARBA" id="ARBA00022630"/>
    </source>
</evidence>
<keyword evidence="2" id="KW-0288">FMN</keyword>
<evidence type="ECO:0000256" key="2">
    <source>
        <dbReference type="ARBA" id="ARBA00022643"/>
    </source>
</evidence>
<dbReference type="RefSeq" id="WP_098039415.1">
    <property type="nucleotide sequence ID" value="NZ_CWGJ01000028.1"/>
</dbReference>
<dbReference type="AlphaFoldDB" id="A0A0H5DS52"/>
<dbReference type="Proteomes" id="UP000220251">
    <property type="component" value="Unassembled WGS sequence"/>
</dbReference>
<protein>
    <submittedName>
        <fullName evidence="4">NADPH-dependent FMN reductase</fullName>
    </submittedName>
</protein>
<dbReference type="PANTHER" id="PTHR43278">
    <property type="entry name" value="NAD(P)H-DEPENDENT FMN-CONTAINING OXIDOREDUCTASE YWQN-RELATED"/>
    <property type="match status" value="1"/>
</dbReference>
<sequence length="175" mass="20127">MNSKPLIILGSSRKDGHTAKAIDTITGTSPLPFVDLSSLNMTYFDYDFENRADDFIPLMEKVVEHNPLILATPVYWYTMSAVMKTFLDRWSDLLTFRKDLGKKLKGKDLYLITSFGTSMPKGFEEPFIQTADYMGMHFRGCFYFYSGKDPDLMKENERRVKEFKALLKKNGVLSS</sequence>
<dbReference type="SUPFAM" id="SSF52218">
    <property type="entry name" value="Flavoproteins"/>
    <property type="match status" value="1"/>
</dbReference>
<evidence type="ECO:0000313" key="4">
    <source>
        <dbReference type="EMBL" id="CRX39556.1"/>
    </source>
</evidence>
<dbReference type="InterPro" id="IPR029039">
    <property type="entry name" value="Flavoprotein-like_sf"/>
</dbReference>
<dbReference type="InterPro" id="IPR005025">
    <property type="entry name" value="FMN_Rdtase-like_dom"/>
</dbReference>
<evidence type="ECO:0000313" key="5">
    <source>
        <dbReference type="Proteomes" id="UP000220251"/>
    </source>
</evidence>
<accession>A0A0H5DS52</accession>
<dbReference type="PANTHER" id="PTHR43278:SF4">
    <property type="entry name" value="NAD(P)H-DEPENDENT FMN-CONTAINING OXIDOREDUCTASE YWQN-RELATED"/>
    <property type="match status" value="1"/>
</dbReference>
<dbReference type="Gene3D" id="3.40.50.360">
    <property type="match status" value="1"/>
</dbReference>
<reference evidence="5" key="1">
    <citation type="submission" date="2015-06" db="EMBL/GenBank/DDBJ databases">
        <authorList>
            <person name="Bertelli C."/>
        </authorList>
    </citation>
    <scope>NUCLEOTIDE SEQUENCE [LARGE SCALE GENOMIC DNA]</scope>
    <source>
        <strain evidence="5">CRIB-30</strain>
    </source>
</reference>